<name>A0A917UK32_9ACTN</name>
<dbReference type="AlphaFoldDB" id="A0A917UK32"/>
<evidence type="ECO:0000256" key="1">
    <source>
        <dbReference type="SAM" id="Phobius"/>
    </source>
</evidence>
<feature type="transmembrane region" description="Helical" evidence="1">
    <location>
        <begin position="53"/>
        <end position="72"/>
    </location>
</feature>
<reference evidence="2" key="1">
    <citation type="journal article" date="2014" name="Int. J. Syst. Evol. Microbiol.">
        <title>Complete genome sequence of Corynebacterium casei LMG S-19264T (=DSM 44701T), isolated from a smear-ripened cheese.</title>
        <authorList>
            <consortium name="US DOE Joint Genome Institute (JGI-PGF)"/>
            <person name="Walter F."/>
            <person name="Albersmeier A."/>
            <person name="Kalinowski J."/>
            <person name="Ruckert C."/>
        </authorList>
    </citation>
    <scope>NUCLEOTIDE SEQUENCE</scope>
    <source>
        <strain evidence="2">JCM 3086</strain>
    </source>
</reference>
<organism evidence="2 3">
    <name type="scientific">Streptomyces brasiliensis</name>
    <dbReference type="NCBI Taxonomy" id="1954"/>
    <lineage>
        <taxon>Bacteria</taxon>
        <taxon>Bacillati</taxon>
        <taxon>Actinomycetota</taxon>
        <taxon>Actinomycetes</taxon>
        <taxon>Kitasatosporales</taxon>
        <taxon>Streptomycetaceae</taxon>
        <taxon>Streptomyces</taxon>
    </lineage>
</organism>
<dbReference type="EMBL" id="BMQA01000075">
    <property type="protein sequence ID" value="GGJ63180.1"/>
    <property type="molecule type" value="Genomic_DNA"/>
</dbReference>
<comment type="caution">
    <text evidence="2">The sequence shown here is derived from an EMBL/GenBank/DDBJ whole genome shotgun (WGS) entry which is preliminary data.</text>
</comment>
<keyword evidence="3" id="KW-1185">Reference proteome</keyword>
<dbReference type="Proteomes" id="UP000657574">
    <property type="component" value="Unassembled WGS sequence"/>
</dbReference>
<keyword evidence="1" id="KW-0472">Membrane</keyword>
<evidence type="ECO:0000313" key="2">
    <source>
        <dbReference type="EMBL" id="GGJ63180.1"/>
    </source>
</evidence>
<keyword evidence="1" id="KW-0812">Transmembrane</keyword>
<dbReference type="RefSeq" id="WP_189316876.1">
    <property type="nucleotide sequence ID" value="NZ_BMQA01000075.1"/>
</dbReference>
<evidence type="ECO:0000313" key="3">
    <source>
        <dbReference type="Proteomes" id="UP000657574"/>
    </source>
</evidence>
<gene>
    <name evidence="2" type="ORF">GCM10010121_087360</name>
</gene>
<proteinExistence type="predicted"/>
<accession>A0A917UK32</accession>
<protein>
    <submittedName>
        <fullName evidence="2">Uncharacterized protein</fullName>
    </submittedName>
</protein>
<feature type="transmembrane region" description="Helical" evidence="1">
    <location>
        <begin position="20"/>
        <end position="41"/>
    </location>
</feature>
<reference evidence="2" key="2">
    <citation type="submission" date="2020-09" db="EMBL/GenBank/DDBJ databases">
        <authorList>
            <person name="Sun Q."/>
            <person name="Ohkuma M."/>
        </authorList>
    </citation>
    <scope>NUCLEOTIDE SEQUENCE</scope>
    <source>
        <strain evidence="2">JCM 3086</strain>
    </source>
</reference>
<sequence>MTTDTDAPRPQGGDHRELRLVVLLLALVVGLLITAATVYLARVHPTLAEPLGVGAAVMSALTAVAGLVARIIRR</sequence>
<keyword evidence="1" id="KW-1133">Transmembrane helix</keyword>